<dbReference type="EMBL" id="CT868009">
    <property type="protein sequence ID" value="CAK60800.1"/>
    <property type="molecule type" value="Genomic_DNA"/>
</dbReference>
<evidence type="ECO:0000313" key="6">
    <source>
        <dbReference type="EMBL" id="CAK60800.1"/>
    </source>
</evidence>
<dbReference type="HOGENOM" id="CLU_000288_37_6_1"/>
<dbReference type="AlphaFoldDB" id="A0BQI3"/>
<dbReference type="InterPro" id="IPR008271">
    <property type="entry name" value="Ser/Thr_kinase_AS"/>
</dbReference>
<dbReference type="GO" id="GO:0004674">
    <property type="term" value="F:protein serine/threonine kinase activity"/>
    <property type="evidence" value="ECO:0000318"/>
    <property type="project" value="GO_Central"/>
</dbReference>
<dbReference type="InParanoid" id="A0BQI3"/>
<keyword evidence="1" id="KW-0808">Transferase</keyword>
<evidence type="ECO:0000256" key="3">
    <source>
        <dbReference type="ARBA" id="ARBA00022777"/>
    </source>
</evidence>
<keyword evidence="2" id="KW-0547">Nucleotide-binding</keyword>
<protein>
    <recommendedName>
        <fullName evidence="5">Protein kinase domain-containing protein</fullName>
    </recommendedName>
</protein>
<dbReference type="InterPro" id="IPR011009">
    <property type="entry name" value="Kinase-like_dom_sf"/>
</dbReference>
<dbReference type="Gene3D" id="1.10.510.10">
    <property type="entry name" value="Transferase(Phosphotransferase) domain 1"/>
    <property type="match status" value="1"/>
</dbReference>
<dbReference type="PANTHER" id="PTHR24348">
    <property type="entry name" value="SERINE/THREONINE-PROTEIN KINASE UNC-51-RELATED"/>
    <property type="match status" value="1"/>
</dbReference>
<dbReference type="GeneID" id="5013982"/>
<evidence type="ECO:0000256" key="1">
    <source>
        <dbReference type="ARBA" id="ARBA00022679"/>
    </source>
</evidence>
<reference evidence="6 7" key="1">
    <citation type="journal article" date="2006" name="Nature">
        <title>Global trends of whole-genome duplications revealed by the ciliate Paramecium tetraurelia.</title>
        <authorList>
            <consortium name="Genoscope"/>
            <person name="Aury J.-M."/>
            <person name="Jaillon O."/>
            <person name="Duret L."/>
            <person name="Noel B."/>
            <person name="Jubin C."/>
            <person name="Porcel B.M."/>
            <person name="Segurens B."/>
            <person name="Daubin V."/>
            <person name="Anthouard V."/>
            <person name="Aiach N."/>
            <person name="Arnaiz O."/>
            <person name="Billaut A."/>
            <person name="Beisson J."/>
            <person name="Blanc I."/>
            <person name="Bouhouche K."/>
            <person name="Camara F."/>
            <person name="Duharcourt S."/>
            <person name="Guigo R."/>
            <person name="Gogendeau D."/>
            <person name="Katinka M."/>
            <person name="Keller A.-M."/>
            <person name="Kissmehl R."/>
            <person name="Klotz C."/>
            <person name="Koll F."/>
            <person name="Le Moue A."/>
            <person name="Lepere C."/>
            <person name="Malinsky S."/>
            <person name="Nowacki M."/>
            <person name="Nowak J.K."/>
            <person name="Plattner H."/>
            <person name="Poulain J."/>
            <person name="Ruiz F."/>
            <person name="Serrano V."/>
            <person name="Zagulski M."/>
            <person name="Dessen P."/>
            <person name="Betermier M."/>
            <person name="Weissenbach J."/>
            <person name="Scarpelli C."/>
            <person name="Schachter V."/>
            <person name="Sperling L."/>
            <person name="Meyer E."/>
            <person name="Cohen J."/>
            <person name="Wincker P."/>
        </authorList>
    </citation>
    <scope>NUCLEOTIDE SEQUENCE [LARGE SCALE GENOMIC DNA]</scope>
    <source>
        <strain evidence="6 7">Stock d4-2</strain>
    </source>
</reference>
<sequence>MQGREIKGDYIIITDDLVGRGSYGQVFKCYKKNNQNELYCMKILKKTSNARDSATKNIVDAELKILSMLKNTPSENLVKLVDYVKNDEELCLVMELCDCDLSQLFLNFKKSNQWFKREEQFQMIRQILKGAQLLKENNIVHRDIKPQNILVKIYNLNQEEQMKILKIADFGFSKTLINIYQQQDMTRAGTTCFMAPEIYNKEQSSAKCDIYSLAILFHQIVFEMRFPGNYQGRDQVPQFYEQIKQTPYKCQQLPDQDGQLLAALIEKMMLFDQNKRISFEDLLEYDIILLKDPLFRTMSQIKKLRINDEDQNQSIFQGIYTILDNLYRKSLLCKNIADQVKNANSKNNAHLMKMQFTITQIGYEEIKIGFAMIHRISSDLIPKLLQLCDVQHFISLLNLYIEQSSSKEEELHQKIKREFYSQHKKLIEDSNVIKQNMFQLQESQIIPQGIDDDLFSLDSLSKKYELKSLCIYLQNLIDIYEQDQPLNEKDNELLKKIKVITTIESRFDFFEYKLYKSDQILKL</sequence>
<dbReference type="RefSeq" id="XP_001428198.1">
    <property type="nucleotide sequence ID" value="XM_001428161.2"/>
</dbReference>
<dbReference type="GO" id="GO:0010506">
    <property type="term" value="P:regulation of autophagy"/>
    <property type="evidence" value="ECO:0007669"/>
    <property type="project" value="InterPro"/>
</dbReference>
<proteinExistence type="predicted"/>
<dbReference type="STRING" id="5888.A0BQI3"/>
<accession>A0BQI3</accession>
<dbReference type="InterPro" id="IPR045269">
    <property type="entry name" value="Atg1-like"/>
</dbReference>
<dbReference type="KEGG" id="ptm:GSPATT00031029001"/>
<organism evidence="6 7">
    <name type="scientific">Paramecium tetraurelia</name>
    <dbReference type="NCBI Taxonomy" id="5888"/>
    <lineage>
        <taxon>Eukaryota</taxon>
        <taxon>Sar</taxon>
        <taxon>Alveolata</taxon>
        <taxon>Ciliophora</taxon>
        <taxon>Intramacronucleata</taxon>
        <taxon>Oligohymenophorea</taxon>
        <taxon>Peniculida</taxon>
        <taxon>Parameciidae</taxon>
        <taxon>Paramecium</taxon>
    </lineage>
</organism>
<evidence type="ECO:0000256" key="2">
    <source>
        <dbReference type="ARBA" id="ARBA00022741"/>
    </source>
</evidence>
<keyword evidence="3" id="KW-0418">Kinase</keyword>
<dbReference type="OrthoDB" id="5337378at2759"/>
<evidence type="ECO:0000313" key="7">
    <source>
        <dbReference type="Proteomes" id="UP000000600"/>
    </source>
</evidence>
<name>A0BQI3_PARTE</name>
<feature type="domain" description="Protein kinase" evidence="5">
    <location>
        <begin position="12"/>
        <end position="295"/>
    </location>
</feature>
<dbReference type="Pfam" id="PF00069">
    <property type="entry name" value="Pkinase"/>
    <property type="match status" value="1"/>
</dbReference>
<gene>
    <name evidence="6" type="ORF">GSPATT00031029001</name>
</gene>
<dbReference type="Proteomes" id="UP000000600">
    <property type="component" value="Unassembled WGS sequence"/>
</dbReference>
<dbReference type="PROSITE" id="PS50011">
    <property type="entry name" value="PROTEIN_KINASE_DOM"/>
    <property type="match status" value="1"/>
</dbReference>
<dbReference type="SMART" id="SM00220">
    <property type="entry name" value="S_TKc"/>
    <property type="match status" value="1"/>
</dbReference>
<dbReference type="OMA" id="GFAMIHR"/>
<keyword evidence="4" id="KW-0067">ATP-binding</keyword>
<dbReference type="SUPFAM" id="SSF56112">
    <property type="entry name" value="Protein kinase-like (PK-like)"/>
    <property type="match status" value="1"/>
</dbReference>
<keyword evidence="7" id="KW-1185">Reference proteome</keyword>
<dbReference type="CDD" id="cd00180">
    <property type="entry name" value="PKc"/>
    <property type="match status" value="1"/>
</dbReference>
<dbReference type="InterPro" id="IPR000719">
    <property type="entry name" value="Prot_kinase_dom"/>
</dbReference>
<dbReference type="PROSITE" id="PS00108">
    <property type="entry name" value="PROTEIN_KINASE_ST"/>
    <property type="match status" value="1"/>
</dbReference>
<dbReference type="eggNOG" id="KOG0595">
    <property type="taxonomic scope" value="Eukaryota"/>
</dbReference>
<dbReference type="GO" id="GO:0005634">
    <property type="term" value="C:nucleus"/>
    <property type="evidence" value="ECO:0000318"/>
    <property type="project" value="GO_Central"/>
</dbReference>
<evidence type="ECO:0000256" key="4">
    <source>
        <dbReference type="ARBA" id="ARBA00022840"/>
    </source>
</evidence>
<evidence type="ECO:0000259" key="5">
    <source>
        <dbReference type="PROSITE" id="PS50011"/>
    </source>
</evidence>
<dbReference type="PANTHER" id="PTHR24348:SF22">
    <property type="entry name" value="NON-SPECIFIC SERINE_THREONINE PROTEIN KINASE"/>
    <property type="match status" value="1"/>
</dbReference>
<dbReference type="GO" id="GO:0005524">
    <property type="term" value="F:ATP binding"/>
    <property type="evidence" value="ECO:0007669"/>
    <property type="project" value="UniProtKB-KW"/>
</dbReference>